<dbReference type="InterPro" id="IPR055170">
    <property type="entry name" value="GFO_IDH_MocA-like_dom"/>
</dbReference>
<keyword evidence="1" id="KW-0560">Oxidoreductase</keyword>
<dbReference type="SUPFAM" id="SSF55347">
    <property type="entry name" value="Glyceraldehyde-3-phosphate dehydrogenase-like, C-terminal domain"/>
    <property type="match status" value="1"/>
</dbReference>
<dbReference type="Pfam" id="PF22725">
    <property type="entry name" value="GFO_IDH_MocA_C3"/>
    <property type="match status" value="1"/>
</dbReference>
<dbReference type="GO" id="GO:0016491">
    <property type="term" value="F:oxidoreductase activity"/>
    <property type="evidence" value="ECO:0007669"/>
    <property type="project" value="UniProtKB-KW"/>
</dbReference>
<dbReference type="RefSeq" id="WP_133515866.1">
    <property type="nucleotide sequence ID" value="NZ_SNWX01000026.1"/>
</dbReference>
<evidence type="ECO:0000313" key="5">
    <source>
        <dbReference type="Proteomes" id="UP000295064"/>
    </source>
</evidence>
<evidence type="ECO:0000259" key="2">
    <source>
        <dbReference type="Pfam" id="PF01408"/>
    </source>
</evidence>
<dbReference type="SUPFAM" id="SSF51735">
    <property type="entry name" value="NAD(P)-binding Rossmann-fold domains"/>
    <property type="match status" value="1"/>
</dbReference>
<protein>
    <submittedName>
        <fullName evidence="4">Putative dehydrogenase</fullName>
    </submittedName>
</protein>
<dbReference type="InterPro" id="IPR000683">
    <property type="entry name" value="Gfo/Idh/MocA-like_OxRdtase_N"/>
</dbReference>
<proteinExistence type="predicted"/>
<dbReference type="Proteomes" id="UP000295064">
    <property type="component" value="Unassembled WGS sequence"/>
</dbReference>
<dbReference type="AlphaFoldDB" id="A0A4R6LJF6"/>
<accession>A0A4R6LJF6</accession>
<dbReference type="Gene3D" id="3.40.50.720">
    <property type="entry name" value="NAD(P)-binding Rossmann-like Domain"/>
    <property type="match status" value="1"/>
</dbReference>
<reference evidence="4 5" key="1">
    <citation type="submission" date="2019-03" db="EMBL/GenBank/DDBJ databases">
        <title>Subsurface microbial communities from deep shales in Ohio and West Virginia, USA.</title>
        <authorList>
            <person name="Wrighton K."/>
        </authorList>
    </citation>
    <scope>NUCLEOTIDE SEQUENCE [LARGE SCALE GENOMIC DNA]</scope>
    <source>
        <strain evidence="4 5">MA284_T2</strain>
    </source>
</reference>
<dbReference type="OrthoDB" id="9783105at2"/>
<dbReference type="PANTHER" id="PTHR43818">
    <property type="entry name" value="BCDNA.GH03377"/>
    <property type="match status" value="1"/>
</dbReference>
<evidence type="ECO:0000256" key="1">
    <source>
        <dbReference type="ARBA" id="ARBA00023002"/>
    </source>
</evidence>
<sequence length="374" mass="41717">MYINYALSGLGGIAKTHLMGLRNLAMLELGLDFKINLSTLATGHPQEKGELAREIGFDRVVDDFDKLLKTEVDLVDLCTPNFLHREEILKAAAADKHIYCEKPLALNLEEAEKIMEQLEGKDIKNQIAFVYRFAPAAAYAHALLKNKIIGEVQFAQIEYYHSRYLNPEVPISWRLEKDKSGGGALVDLGSHMVDLSRFLLGEVESLSAWTRTFVDSRKIAAGSLKKVDVDDWAMLMLNFASGARGTIEASRVSPGNEGFRVHIFGDQGAIHIDSDQIDKVQLYDQTPEEIRVSEEMVAGDQFLKRLLELYPGSKSTQGMMIDLHLVSLIFFFESIAKGKANPGVPTFEDGYETQKIIEAAYQSAEADAKKIEIK</sequence>
<evidence type="ECO:0000259" key="3">
    <source>
        <dbReference type="Pfam" id="PF22725"/>
    </source>
</evidence>
<gene>
    <name evidence="4" type="ORF">DFR79_12634</name>
</gene>
<organism evidence="4 5">
    <name type="scientific">Halanaerobium saccharolyticum</name>
    <dbReference type="NCBI Taxonomy" id="43595"/>
    <lineage>
        <taxon>Bacteria</taxon>
        <taxon>Bacillati</taxon>
        <taxon>Bacillota</taxon>
        <taxon>Clostridia</taxon>
        <taxon>Halanaerobiales</taxon>
        <taxon>Halanaerobiaceae</taxon>
        <taxon>Halanaerobium</taxon>
    </lineage>
</organism>
<comment type="caution">
    <text evidence="4">The sequence shown here is derived from an EMBL/GenBank/DDBJ whole genome shotgun (WGS) entry which is preliminary data.</text>
</comment>
<evidence type="ECO:0000313" key="4">
    <source>
        <dbReference type="EMBL" id="TDO83376.1"/>
    </source>
</evidence>
<dbReference type="InterPro" id="IPR050463">
    <property type="entry name" value="Gfo/Idh/MocA_oxidrdct_glycsds"/>
</dbReference>
<dbReference type="InterPro" id="IPR036291">
    <property type="entry name" value="NAD(P)-bd_dom_sf"/>
</dbReference>
<dbReference type="PANTHER" id="PTHR43818:SF11">
    <property type="entry name" value="BCDNA.GH03377"/>
    <property type="match status" value="1"/>
</dbReference>
<feature type="domain" description="Gfo/Idh/MocA-like oxidoreductase N-terminal" evidence="2">
    <location>
        <begin position="3"/>
        <end position="122"/>
    </location>
</feature>
<dbReference type="Gene3D" id="3.30.360.10">
    <property type="entry name" value="Dihydrodipicolinate Reductase, domain 2"/>
    <property type="match status" value="1"/>
</dbReference>
<dbReference type="GO" id="GO:0000166">
    <property type="term" value="F:nucleotide binding"/>
    <property type="evidence" value="ECO:0007669"/>
    <property type="project" value="InterPro"/>
</dbReference>
<feature type="domain" description="GFO/IDH/MocA-like oxidoreductase" evidence="3">
    <location>
        <begin position="139"/>
        <end position="270"/>
    </location>
</feature>
<dbReference type="Pfam" id="PF01408">
    <property type="entry name" value="GFO_IDH_MocA"/>
    <property type="match status" value="1"/>
</dbReference>
<dbReference type="EMBL" id="SNWX01000026">
    <property type="protein sequence ID" value="TDO83376.1"/>
    <property type="molecule type" value="Genomic_DNA"/>
</dbReference>
<name>A0A4R6LJF6_9FIRM</name>